<dbReference type="EMBL" id="KZ819665">
    <property type="protein sequence ID" value="PWN28385.1"/>
    <property type="molecule type" value="Genomic_DNA"/>
</dbReference>
<dbReference type="STRING" id="1569628.A0A316UZ07"/>
<organism evidence="1 2">
    <name type="scientific">Jaminaea rosea</name>
    <dbReference type="NCBI Taxonomy" id="1569628"/>
    <lineage>
        <taxon>Eukaryota</taxon>
        <taxon>Fungi</taxon>
        <taxon>Dikarya</taxon>
        <taxon>Basidiomycota</taxon>
        <taxon>Ustilaginomycotina</taxon>
        <taxon>Exobasidiomycetes</taxon>
        <taxon>Microstromatales</taxon>
        <taxon>Microstromatales incertae sedis</taxon>
        <taxon>Jaminaea</taxon>
    </lineage>
</organism>
<dbReference type="Gene3D" id="3.40.630.30">
    <property type="match status" value="1"/>
</dbReference>
<dbReference type="PANTHER" id="PTHR43138">
    <property type="entry name" value="ACETYLTRANSFERASE, GNAT FAMILY"/>
    <property type="match status" value="1"/>
</dbReference>
<dbReference type="OrthoDB" id="10264707at2759"/>
<dbReference type="RefSeq" id="XP_025362997.1">
    <property type="nucleotide sequence ID" value="XM_025503506.1"/>
</dbReference>
<keyword evidence="2" id="KW-1185">Reference proteome</keyword>
<dbReference type="SUPFAM" id="SSF55729">
    <property type="entry name" value="Acyl-CoA N-acyltransferases (Nat)"/>
    <property type="match status" value="1"/>
</dbReference>
<evidence type="ECO:0000313" key="1">
    <source>
        <dbReference type="EMBL" id="PWN28385.1"/>
    </source>
</evidence>
<dbReference type="InterPro" id="IPR052742">
    <property type="entry name" value="Mito_N-acetyltransferase"/>
</dbReference>
<dbReference type="GeneID" id="37025329"/>
<reference evidence="1 2" key="1">
    <citation type="journal article" date="2018" name="Mol. Biol. Evol.">
        <title>Broad Genomic Sampling Reveals a Smut Pathogenic Ancestry of the Fungal Clade Ustilaginomycotina.</title>
        <authorList>
            <person name="Kijpornyongpan T."/>
            <person name="Mondo S.J."/>
            <person name="Barry K."/>
            <person name="Sandor L."/>
            <person name="Lee J."/>
            <person name="Lipzen A."/>
            <person name="Pangilinan J."/>
            <person name="LaButti K."/>
            <person name="Hainaut M."/>
            <person name="Henrissat B."/>
            <person name="Grigoriev I.V."/>
            <person name="Spatafora J.W."/>
            <person name="Aime M.C."/>
        </authorList>
    </citation>
    <scope>NUCLEOTIDE SEQUENCE [LARGE SCALE GENOMIC DNA]</scope>
    <source>
        <strain evidence="1 2">MCA 5214</strain>
    </source>
</reference>
<protein>
    <recommendedName>
        <fullName evidence="3">N-acetyltransferase domain-containing protein</fullName>
    </recommendedName>
</protein>
<name>A0A316UZ07_9BASI</name>
<evidence type="ECO:0000313" key="2">
    <source>
        <dbReference type="Proteomes" id="UP000245884"/>
    </source>
</evidence>
<evidence type="ECO:0008006" key="3">
    <source>
        <dbReference type="Google" id="ProtNLM"/>
    </source>
</evidence>
<dbReference type="InterPro" id="IPR016181">
    <property type="entry name" value="Acyl_CoA_acyltransferase"/>
</dbReference>
<dbReference type="PANTHER" id="PTHR43138:SF1">
    <property type="entry name" value="N-ACETYLTRANSFERASE ACA1"/>
    <property type="match status" value="1"/>
</dbReference>
<accession>A0A316UZ07</accession>
<dbReference type="Proteomes" id="UP000245884">
    <property type="component" value="Unassembled WGS sequence"/>
</dbReference>
<dbReference type="AlphaFoldDB" id="A0A316UZ07"/>
<sequence length="260" mass="28322">MSAYGRVAPPKRTSATPLSPRVYALPERVRKDPSDPREAVLCVPFGEAGQGQLPEEGVKLLRGIFNTELERGLTYPQEEIMSDDAFASYFLGYDLIVGIFLPSLPAGIKPTEAGTDISLSDANVDVTSLDWKKSLACFYYVKPNYPGRSSHLCNAGFVVPDWNRGLGLGGLAGRSFTHYGPTLGYAGSVFNLVYANNVASLAIWQRLGFTQVGKIPNAGRLRIAGAKEGEPQEAFYDAWIIHCNFAERQAKEEAAKKEVA</sequence>
<proteinExistence type="predicted"/>
<dbReference type="GO" id="GO:0005634">
    <property type="term" value="C:nucleus"/>
    <property type="evidence" value="ECO:0007669"/>
    <property type="project" value="TreeGrafter"/>
</dbReference>
<gene>
    <name evidence="1" type="ORF">BDZ90DRAFT_146936</name>
</gene>